<organism evidence="1 2">
    <name type="scientific">Bauhinia variegata</name>
    <name type="common">Purple orchid tree</name>
    <name type="synonym">Phanera variegata</name>
    <dbReference type="NCBI Taxonomy" id="167791"/>
    <lineage>
        <taxon>Eukaryota</taxon>
        <taxon>Viridiplantae</taxon>
        <taxon>Streptophyta</taxon>
        <taxon>Embryophyta</taxon>
        <taxon>Tracheophyta</taxon>
        <taxon>Spermatophyta</taxon>
        <taxon>Magnoliopsida</taxon>
        <taxon>eudicotyledons</taxon>
        <taxon>Gunneridae</taxon>
        <taxon>Pentapetalae</taxon>
        <taxon>rosids</taxon>
        <taxon>fabids</taxon>
        <taxon>Fabales</taxon>
        <taxon>Fabaceae</taxon>
        <taxon>Cercidoideae</taxon>
        <taxon>Cercideae</taxon>
        <taxon>Bauhiniinae</taxon>
        <taxon>Bauhinia</taxon>
    </lineage>
</organism>
<accession>A0ACB9LEZ8</accession>
<protein>
    <submittedName>
        <fullName evidence="1">Uncharacterized protein</fullName>
    </submittedName>
</protein>
<gene>
    <name evidence="1" type="ORF">L6164_031126</name>
</gene>
<name>A0ACB9LEZ8_BAUVA</name>
<proteinExistence type="predicted"/>
<dbReference type="Proteomes" id="UP000828941">
    <property type="component" value="Chromosome 12"/>
</dbReference>
<comment type="caution">
    <text evidence="1">The sequence shown here is derived from an EMBL/GenBank/DDBJ whole genome shotgun (WGS) entry which is preliminary data.</text>
</comment>
<reference evidence="1 2" key="1">
    <citation type="journal article" date="2022" name="DNA Res.">
        <title>Chromosomal-level genome assembly of the orchid tree Bauhinia variegata (Leguminosae; Cercidoideae) supports the allotetraploid origin hypothesis of Bauhinia.</title>
        <authorList>
            <person name="Zhong Y."/>
            <person name="Chen Y."/>
            <person name="Zheng D."/>
            <person name="Pang J."/>
            <person name="Liu Y."/>
            <person name="Luo S."/>
            <person name="Meng S."/>
            <person name="Qian L."/>
            <person name="Wei D."/>
            <person name="Dai S."/>
            <person name="Zhou R."/>
        </authorList>
    </citation>
    <scope>NUCLEOTIDE SEQUENCE [LARGE SCALE GENOMIC DNA]</scope>
    <source>
        <strain evidence="1">BV-YZ2020</strain>
    </source>
</reference>
<keyword evidence="2" id="KW-1185">Reference proteome</keyword>
<dbReference type="EMBL" id="CM039437">
    <property type="protein sequence ID" value="KAI4308007.1"/>
    <property type="molecule type" value="Genomic_DNA"/>
</dbReference>
<evidence type="ECO:0000313" key="1">
    <source>
        <dbReference type="EMBL" id="KAI4308007.1"/>
    </source>
</evidence>
<sequence>MCKKDTVASETLTFGARLLTATSNARRYHSISVARTISLSVSSPFTYCCSVHVEKAIFSAYSSNQSNSRYLQRSRTSLSWLYIVILHLGLLFLSQLYSCFF</sequence>
<evidence type="ECO:0000313" key="2">
    <source>
        <dbReference type="Proteomes" id="UP000828941"/>
    </source>
</evidence>